<sequence length="474" mass="54449">MNILLNRSQCVKHSNFTPLAPTQVTLCNLFDRLFNDYEILKSEASDNDGLEELRNILRHVGGFPLITDNWNPVNYNWIQAFVYSDVKLNSIHSFLDYALVRNEEANKTFIQIESPQYVLIGYALVDEDTSKADKIVAENEWRNKTKQKIRVLREDVNETILERDIHDVIVFDTKLANLSLISDEFVNPEEAEEMTIADMNEKFPHVCNYLTNNTMKGNLLKSTPVRTLANYISFKIIEDFGSKVIYKFKRIDDHRETLGPTVVNAFYTPNENKIEISTGILQPPNYFPNAPLAVNFGGIGTVIGHEITHGFDEEGSLYDHKGEQKKWWKIETWKLYKQKVNCFIKQYSEYVDPLTGIKINGKRTVGDNIADNGGVHQAFKAYKTYSALTSPEQDLKLPLQMSRFSKDQLFFIAFANTYCHNNGPLFTEQMLKEDEHSPPDARVMVPLMNSLYFSKAFNCSADSRMNPANKCVLW</sequence>
<keyword evidence="3" id="KW-0645">Protease</keyword>
<dbReference type="EMBL" id="NCKV01002701">
    <property type="protein sequence ID" value="RWS26503.1"/>
    <property type="molecule type" value="Genomic_DNA"/>
</dbReference>
<dbReference type="GO" id="GO:0005886">
    <property type="term" value="C:plasma membrane"/>
    <property type="evidence" value="ECO:0007669"/>
    <property type="project" value="TreeGrafter"/>
</dbReference>
<feature type="domain" description="Peptidase M13 C-terminal" evidence="8">
    <location>
        <begin position="264"/>
        <end position="471"/>
    </location>
</feature>
<accession>A0A443SG53</accession>
<dbReference type="AlphaFoldDB" id="A0A443SG53"/>
<dbReference type="CDD" id="cd08662">
    <property type="entry name" value="M13"/>
    <property type="match status" value="1"/>
</dbReference>
<dbReference type="PANTHER" id="PTHR11733:SF167">
    <property type="entry name" value="FI17812P1-RELATED"/>
    <property type="match status" value="1"/>
</dbReference>
<evidence type="ECO:0000256" key="1">
    <source>
        <dbReference type="ARBA" id="ARBA00001947"/>
    </source>
</evidence>
<keyword evidence="11" id="KW-1185">Reference proteome</keyword>
<comment type="cofactor">
    <cofactor evidence="1">
        <name>Zn(2+)</name>
        <dbReference type="ChEBI" id="CHEBI:29105"/>
    </cofactor>
</comment>
<dbReference type="OrthoDB" id="6475849at2759"/>
<evidence type="ECO:0000256" key="3">
    <source>
        <dbReference type="ARBA" id="ARBA00022670"/>
    </source>
</evidence>
<dbReference type="InterPro" id="IPR000718">
    <property type="entry name" value="Peptidase_M13"/>
</dbReference>
<keyword evidence="4" id="KW-0479">Metal-binding</keyword>
<keyword evidence="5" id="KW-0378">Hydrolase</keyword>
<dbReference type="PRINTS" id="PR00786">
    <property type="entry name" value="NEPRILYSIN"/>
</dbReference>
<dbReference type="SUPFAM" id="SSF55486">
    <property type="entry name" value="Metalloproteases ('zincins'), catalytic domain"/>
    <property type="match status" value="1"/>
</dbReference>
<feature type="domain" description="Peptidase M13 N-terminal" evidence="9">
    <location>
        <begin position="40"/>
        <end position="248"/>
    </location>
</feature>
<evidence type="ECO:0000256" key="4">
    <source>
        <dbReference type="ARBA" id="ARBA00022723"/>
    </source>
</evidence>
<evidence type="ECO:0000259" key="9">
    <source>
        <dbReference type="Pfam" id="PF05649"/>
    </source>
</evidence>
<keyword evidence="6" id="KW-0862">Zinc</keyword>
<dbReference type="PANTHER" id="PTHR11733">
    <property type="entry name" value="ZINC METALLOPROTEASE FAMILY M13 NEPRILYSIN-RELATED"/>
    <property type="match status" value="1"/>
</dbReference>
<protein>
    <submittedName>
        <fullName evidence="10">Uncharacterized protein</fullName>
    </submittedName>
</protein>
<dbReference type="Pfam" id="PF05649">
    <property type="entry name" value="Peptidase_M13_N"/>
    <property type="match status" value="1"/>
</dbReference>
<dbReference type="InterPro" id="IPR008753">
    <property type="entry name" value="Peptidase_M13_N"/>
</dbReference>
<evidence type="ECO:0000313" key="10">
    <source>
        <dbReference type="EMBL" id="RWS26503.1"/>
    </source>
</evidence>
<comment type="caution">
    <text evidence="10">The sequence shown here is derived from an EMBL/GenBank/DDBJ whole genome shotgun (WGS) entry which is preliminary data.</text>
</comment>
<dbReference type="InterPro" id="IPR018497">
    <property type="entry name" value="Peptidase_M13_C"/>
</dbReference>
<evidence type="ECO:0000313" key="11">
    <source>
        <dbReference type="Proteomes" id="UP000288716"/>
    </source>
</evidence>
<evidence type="ECO:0000256" key="7">
    <source>
        <dbReference type="ARBA" id="ARBA00023049"/>
    </source>
</evidence>
<evidence type="ECO:0000256" key="5">
    <source>
        <dbReference type="ARBA" id="ARBA00022801"/>
    </source>
</evidence>
<evidence type="ECO:0000256" key="2">
    <source>
        <dbReference type="ARBA" id="ARBA00007357"/>
    </source>
</evidence>
<dbReference type="GO" id="GO:0004222">
    <property type="term" value="F:metalloendopeptidase activity"/>
    <property type="evidence" value="ECO:0007669"/>
    <property type="project" value="InterPro"/>
</dbReference>
<evidence type="ECO:0000259" key="8">
    <source>
        <dbReference type="Pfam" id="PF01431"/>
    </source>
</evidence>
<dbReference type="Proteomes" id="UP000288716">
    <property type="component" value="Unassembled WGS sequence"/>
</dbReference>
<dbReference type="VEuPathDB" id="VectorBase:LDEU005537"/>
<gene>
    <name evidence="10" type="ORF">B4U80_00351</name>
</gene>
<name>A0A443SG53_9ACAR</name>
<keyword evidence="7" id="KW-0482">Metalloprotease</keyword>
<dbReference type="PROSITE" id="PS51885">
    <property type="entry name" value="NEPRILYSIN"/>
    <property type="match status" value="1"/>
</dbReference>
<proteinExistence type="inferred from homology"/>
<dbReference type="GO" id="GO:0016485">
    <property type="term" value="P:protein processing"/>
    <property type="evidence" value="ECO:0007669"/>
    <property type="project" value="TreeGrafter"/>
</dbReference>
<organism evidence="10 11">
    <name type="scientific">Leptotrombidium deliense</name>
    <dbReference type="NCBI Taxonomy" id="299467"/>
    <lineage>
        <taxon>Eukaryota</taxon>
        <taxon>Metazoa</taxon>
        <taxon>Ecdysozoa</taxon>
        <taxon>Arthropoda</taxon>
        <taxon>Chelicerata</taxon>
        <taxon>Arachnida</taxon>
        <taxon>Acari</taxon>
        <taxon>Acariformes</taxon>
        <taxon>Trombidiformes</taxon>
        <taxon>Prostigmata</taxon>
        <taxon>Anystina</taxon>
        <taxon>Parasitengona</taxon>
        <taxon>Trombiculoidea</taxon>
        <taxon>Trombiculidae</taxon>
        <taxon>Leptotrombidium</taxon>
    </lineage>
</organism>
<dbReference type="Gene3D" id="3.40.390.10">
    <property type="entry name" value="Collagenase (Catalytic Domain)"/>
    <property type="match status" value="1"/>
</dbReference>
<dbReference type="STRING" id="299467.A0A443SG53"/>
<comment type="similarity">
    <text evidence="2">Belongs to the peptidase M13 family.</text>
</comment>
<dbReference type="InterPro" id="IPR024079">
    <property type="entry name" value="MetalloPept_cat_dom_sf"/>
</dbReference>
<dbReference type="Pfam" id="PF01431">
    <property type="entry name" value="Peptidase_M13"/>
    <property type="match status" value="1"/>
</dbReference>
<evidence type="ECO:0000256" key="6">
    <source>
        <dbReference type="ARBA" id="ARBA00022833"/>
    </source>
</evidence>
<reference evidence="10 11" key="1">
    <citation type="journal article" date="2018" name="Gigascience">
        <title>Genomes of trombidid mites reveal novel predicted allergens and laterally-transferred genes associated with secondary metabolism.</title>
        <authorList>
            <person name="Dong X."/>
            <person name="Chaisiri K."/>
            <person name="Xia D."/>
            <person name="Armstrong S.D."/>
            <person name="Fang Y."/>
            <person name="Donnelly M.J."/>
            <person name="Kadowaki T."/>
            <person name="McGarry J.W."/>
            <person name="Darby A.C."/>
            <person name="Makepeace B.L."/>
        </authorList>
    </citation>
    <scope>NUCLEOTIDE SEQUENCE [LARGE SCALE GENOMIC DNA]</scope>
    <source>
        <strain evidence="10">UoL-UT</strain>
    </source>
</reference>
<dbReference type="GO" id="GO:0046872">
    <property type="term" value="F:metal ion binding"/>
    <property type="evidence" value="ECO:0007669"/>
    <property type="project" value="UniProtKB-KW"/>
</dbReference>